<comment type="subcellular location">
    <subcellularLocation>
        <location evidence="1">Virion</location>
    </subcellularLocation>
</comment>
<accession>A0A857C4Q2</accession>
<dbReference type="Pfam" id="PF12236">
    <property type="entry name" value="Head-tail_con"/>
    <property type="match status" value="1"/>
</dbReference>
<dbReference type="AlphaFoldDB" id="A0A857C4Q2"/>
<evidence type="ECO:0008006" key="6">
    <source>
        <dbReference type="Google" id="ProtNLM"/>
    </source>
</evidence>
<organism evidence="4 5">
    <name type="scientific">Stappia indica</name>
    <dbReference type="NCBI Taxonomy" id="538381"/>
    <lineage>
        <taxon>Bacteria</taxon>
        <taxon>Pseudomonadati</taxon>
        <taxon>Pseudomonadota</taxon>
        <taxon>Alphaproteobacteria</taxon>
        <taxon>Hyphomicrobiales</taxon>
        <taxon>Stappiaceae</taxon>
        <taxon>Stappia</taxon>
    </lineage>
</organism>
<proteinExistence type="predicted"/>
<evidence type="ECO:0000256" key="2">
    <source>
        <dbReference type="ARBA" id="ARBA00022612"/>
    </source>
</evidence>
<name>A0A857C4Q2_9HYPH</name>
<evidence type="ECO:0000313" key="5">
    <source>
        <dbReference type="Proteomes" id="UP000435648"/>
    </source>
</evidence>
<dbReference type="EMBL" id="CP046908">
    <property type="protein sequence ID" value="QGZ33923.1"/>
    <property type="molecule type" value="Genomic_DNA"/>
</dbReference>
<sequence>METSAADIGLTPRLKARRNDARREKDAIQHLLDEAYQYAIPFRKTTRKTGQGEKRVDQVFDHTAIDSAFRFAGKVQQDLWPTGQENFALEPGPIIRDKGERDTMATELADISGVLQAFFDDGDWDMAFHEMALDLSAGTGAMLLNPAPADEPERLWDPISVPIEELLIENGPANRISAVFWDRKMSVRVLRETWPEAKFGADLEKLLKDKPEHKIEVHTDTIWEGGNRRRWRMIVWCDKQETALFESESRTCPWLIPRYFRVPGETYGRGPVMLAMPTIKTLNTAARLQLQAAAIAMLGIYTAVDDGVFNPDLAPNEPGVFWKVARNGGPLGPSVSRFPDPRLDLSNLVLNEMRMGVKATMMDQSLPADGAAVRSATEILERVKRLASDHLGAYGRLVKEVVIPAVKRALEIAYNKGLIATEIPIDQLLVRVRVKSPLAIAREAQRVEKIVQWLQMVVAMAGAAGAPQMARYVAKIEDALAAIGRDLGVPQEFIVTTDEREKLKAEDEAKALAAAGAAALTGASA</sequence>
<evidence type="ECO:0000256" key="1">
    <source>
        <dbReference type="ARBA" id="ARBA00004328"/>
    </source>
</evidence>
<protein>
    <recommendedName>
        <fullName evidence="6">Bacteriophage head to tail connecting protein</fullName>
    </recommendedName>
</protein>
<keyword evidence="3" id="KW-0231">Viral genome packaging</keyword>
<gene>
    <name evidence="4" type="ORF">GH266_05000</name>
</gene>
<evidence type="ECO:0000313" key="4">
    <source>
        <dbReference type="EMBL" id="QGZ33923.1"/>
    </source>
</evidence>
<reference evidence="4 5" key="1">
    <citation type="submission" date="2019-12" db="EMBL/GenBank/DDBJ databases">
        <title>The genome of Stappia indica PHM037.</title>
        <authorList>
            <person name="Kacar D."/>
            <person name="Galan B."/>
            <person name="Canedo L."/>
            <person name="Rodriguez P."/>
            <person name="de la Calle F."/>
            <person name="Garcia J.L."/>
        </authorList>
    </citation>
    <scope>NUCLEOTIDE SEQUENCE [LARGE SCALE GENOMIC DNA]</scope>
    <source>
        <strain evidence="4 5">PHM037</strain>
    </source>
</reference>
<dbReference type="KEGG" id="siw:GH266_05000"/>
<dbReference type="InterPro" id="IPR020991">
    <property type="entry name" value="Connector_podovirus"/>
</dbReference>
<dbReference type="OrthoDB" id="1666403at2"/>
<dbReference type="RefSeq" id="WP_158192913.1">
    <property type="nucleotide sequence ID" value="NZ_CP046908.1"/>
</dbReference>
<keyword evidence="2" id="KW-1188">Viral release from host cell</keyword>
<evidence type="ECO:0000256" key="3">
    <source>
        <dbReference type="ARBA" id="ARBA00023219"/>
    </source>
</evidence>
<dbReference type="Proteomes" id="UP000435648">
    <property type="component" value="Chromosome"/>
</dbReference>